<dbReference type="EMBL" id="VUNS01000016">
    <property type="protein sequence ID" value="MST98241.1"/>
    <property type="molecule type" value="Genomic_DNA"/>
</dbReference>
<dbReference type="Pfam" id="PF00356">
    <property type="entry name" value="LacI"/>
    <property type="match status" value="1"/>
</dbReference>
<dbReference type="SUPFAM" id="SSF47413">
    <property type="entry name" value="lambda repressor-like DNA-binding domains"/>
    <property type="match status" value="1"/>
</dbReference>
<gene>
    <name evidence="5" type="ORF">FYJ85_14445</name>
</gene>
<evidence type="ECO:0000256" key="1">
    <source>
        <dbReference type="ARBA" id="ARBA00023015"/>
    </source>
</evidence>
<dbReference type="SMART" id="SM00354">
    <property type="entry name" value="HTH_LACI"/>
    <property type="match status" value="1"/>
</dbReference>
<name>A0A844G6P0_9BACT</name>
<keyword evidence="2" id="KW-0238">DNA-binding</keyword>
<evidence type="ECO:0000256" key="3">
    <source>
        <dbReference type="ARBA" id="ARBA00023163"/>
    </source>
</evidence>
<dbReference type="InterPro" id="IPR000843">
    <property type="entry name" value="HTH_LacI"/>
</dbReference>
<reference evidence="5 6" key="1">
    <citation type="submission" date="2019-08" db="EMBL/GenBank/DDBJ databases">
        <title>In-depth cultivation of the pig gut microbiome towards novel bacterial diversity and tailored functional studies.</title>
        <authorList>
            <person name="Wylensek D."/>
            <person name="Hitch T.C.A."/>
            <person name="Clavel T."/>
        </authorList>
    </citation>
    <scope>NUCLEOTIDE SEQUENCE [LARGE SCALE GENOMIC DNA]</scope>
    <source>
        <strain evidence="5 6">BBE-744-WT-12</strain>
    </source>
</reference>
<dbReference type="AlphaFoldDB" id="A0A844G6P0"/>
<evidence type="ECO:0000259" key="4">
    <source>
        <dbReference type="PROSITE" id="PS50932"/>
    </source>
</evidence>
<protein>
    <submittedName>
        <fullName evidence="5">LacI family transcriptional regulator</fullName>
    </submittedName>
</protein>
<keyword evidence="1" id="KW-0805">Transcription regulation</keyword>
<proteinExistence type="predicted"/>
<keyword evidence="6" id="KW-1185">Reference proteome</keyword>
<feature type="domain" description="HTH lacI-type" evidence="4">
    <location>
        <begin position="3"/>
        <end position="60"/>
    </location>
</feature>
<accession>A0A844G6P0</accession>
<dbReference type="Gene3D" id="3.40.50.2300">
    <property type="match status" value="2"/>
</dbReference>
<dbReference type="RefSeq" id="WP_106053688.1">
    <property type="nucleotide sequence ID" value="NZ_CALXOB010000050.1"/>
</dbReference>
<dbReference type="PANTHER" id="PTHR30146:SF109">
    <property type="entry name" value="HTH-TYPE TRANSCRIPTIONAL REGULATOR GALS"/>
    <property type="match status" value="1"/>
</dbReference>
<dbReference type="PANTHER" id="PTHR30146">
    <property type="entry name" value="LACI-RELATED TRANSCRIPTIONAL REPRESSOR"/>
    <property type="match status" value="1"/>
</dbReference>
<dbReference type="Gene3D" id="1.10.260.40">
    <property type="entry name" value="lambda repressor-like DNA-binding domains"/>
    <property type="match status" value="1"/>
</dbReference>
<dbReference type="CDD" id="cd01392">
    <property type="entry name" value="HTH_LacI"/>
    <property type="match status" value="1"/>
</dbReference>
<sequence length="339" mass="38447">MRPTLKTIAGIARVSPATVSLCLNRHPVARTLSEETRNRIWAAARECNYRPNYIAKALSRGRTSSIGLVVADLKIVRQANFASEIMTLAAERGNHLLIASTHFSKTKELEAFLSLKERQVDGIIFQFDSLSPDTEVYRQCVREQFPVVKLCRDERLPFVVPDSRRAMEQAVLLLRNSGARRICGIIAPIVLEGHCTAFEEACRKHGVDFELVPPDAGSQSDSYSDGLLARVAGRDDCAFINLGAYNLFRLQRLIRGERRLITFLDEYDPVIELNEPLLAGIIFSHFRRILSTAVEVLLEQIDRPENTPEQSNIIEEEFVTVPEFKSRTGCERRLRERFF</sequence>
<dbReference type="InterPro" id="IPR010982">
    <property type="entry name" value="Lambda_DNA-bd_dom_sf"/>
</dbReference>
<dbReference type="InterPro" id="IPR028082">
    <property type="entry name" value="Peripla_BP_I"/>
</dbReference>
<evidence type="ECO:0000313" key="6">
    <source>
        <dbReference type="Proteomes" id="UP000435649"/>
    </source>
</evidence>
<evidence type="ECO:0000256" key="2">
    <source>
        <dbReference type="ARBA" id="ARBA00023125"/>
    </source>
</evidence>
<dbReference type="GO" id="GO:0003700">
    <property type="term" value="F:DNA-binding transcription factor activity"/>
    <property type="evidence" value="ECO:0007669"/>
    <property type="project" value="TreeGrafter"/>
</dbReference>
<organism evidence="5 6">
    <name type="scientific">Victivallis lenta</name>
    <dbReference type="NCBI Taxonomy" id="2606640"/>
    <lineage>
        <taxon>Bacteria</taxon>
        <taxon>Pseudomonadati</taxon>
        <taxon>Lentisphaerota</taxon>
        <taxon>Lentisphaeria</taxon>
        <taxon>Victivallales</taxon>
        <taxon>Victivallaceae</taxon>
        <taxon>Victivallis</taxon>
    </lineage>
</organism>
<evidence type="ECO:0000313" key="5">
    <source>
        <dbReference type="EMBL" id="MST98241.1"/>
    </source>
</evidence>
<dbReference type="PROSITE" id="PS50932">
    <property type="entry name" value="HTH_LACI_2"/>
    <property type="match status" value="1"/>
</dbReference>
<dbReference type="SUPFAM" id="SSF53822">
    <property type="entry name" value="Periplasmic binding protein-like I"/>
    <property type="match status" value="1"/>
</dbReference>
<comment type="caution">
    <text evidence="5">The sequence shown here is derived from an EMBL/GenBank/DDBJ whole genome shotgun (WGS) entry which is preliminary data.</text>
</comment>
<dbReference type="Proteomes" id="UP000435649">
    <property type="component" value="Unassembled WGS sequence"/>
</dbReference>
<keyword evidence="3" id="KW-0804">Transcription</keyword>
<dbReference type="GO" id="GO:0000976">
    <property type="term" value="F:transcription cis-regulatory region binding"/>
    <property type="evidence" value="ECO:0007669"/>
    <property type="project" value="TreeGrafter"/>
</dbReference>